<dbReference type="InterPro" id="IPR050336">
    <property type="entry name" value="Chromosome_partition/occlusion"/>
</dbReference>
<keyword evidence="3" id="KW-0238">DNA-binding</keyword>
<dbReference type="InterPro" id="IPR003115">
    <property type="entry name" value="ParB_N"/>
</dbReference>
<dbReference type="GO" id="GO:0005694">
    <property type="term" value="C:chromosome"/>
    <property type="evidence" value="ECO:0007669"/>
    <property type="project" value="TreeGrafter"/>
</dbReference>
<accession>Q2IEN7</accession>
<reference evidence="6 7" key="1">
    <citation type="submission" date="2006-01" db="EMBL/GenBank/DDBJ databases">
        <title>Complete sequence of Anaeromyxobacter dehalogenans 2CP-C.</title>
        <authorList>
            <consortium name="US DOE Joint Genome Institute"/>
            <person name="Copeland A."/>
            <person name="Lucas S."/>
            <person name="Lapidus A."/>
            <person name="Barry K."/>
            <person name="Detter J.C."/>
            <person name="Glavina T."/>
            <person name="Hammon N."/>
            <person name="Israni S."/>
            <person name="Pitluck S."/>
            <person name="Brettin T."/>
            <person name="Bruce D."/>
            <person name="Han C."/>
            <person name="Tapia R."/>
            <person name="Gilna P."/>
            <person name="Kiss H."/>
            <person name="Schmutz J."/>
            <person name="Larimer F."/>
            <person name="Land M."/>
            <person name="Kyrpides N."/>
            <person name="Anderson I."/>
            <person name="Sanford R.A."/>
            <person name="Ritalahti K.M."/>
            <person name="Thomas H.S."/>
            <person name="Kirby J.R."/>
            <person name="Zhulin I.B."/>
            <person name="Loeffler F.E."/>
            <person name="Richardson P."/>
        </authorList>
    </citation>
    <scope>NUCLEOTIDE SEQUENCE [LARGE SCALE GENOMIC DNA]</scope>
    <source>
        <strain evidence="6 7">2CP-C</strain>
    </source>
</reference>
<keyword evidence="2" id="KW-0159">Chromosome partition</keyword>
<dbReference type="InterPro" id="IPR036086">
    <property type="entry name" value="ParB/Sulfiredoxin_sf"/>
</dbReference>
<evidence type="ECO:0000256" key="4">
    <source>
        <dbReference type="SAM" id="MobiDB-lite"/>
    </source>
</evidence>
<dbReference type="AlphaFoldDB" id="Q2IEN7"/>
<dbReference type="PANTHER" id="PTHR33375:SF1">
    <property type="entry name" value="CHROMOSOME-PARTITIONING PROTEIN PARB-RELATED"/>
    <property type="match status" value="1"/>
</dbReference>
<name>Q2IEN7_ANADE</name>
<proteinExistence type="inferred from homology"/>
<dbReference type="KEGG" id="ade:Adeh_3273"/>
<dbReference type="Gene3D" id="3.90.1530.30">
    <property type="match status" value="1"/>
</dbReference>
<feature type="compositionally biased region" description="Polar residues" evidence="4">
    <location>
        <begin position="288"/>
        <end position="299"/>
    </location>
</feature>
<evidence type="ECO:0000259" key="5">
    <source>
        <dbReference type="SMART" id="SM00470"/>
    </source>
</evidence>
<dbReference type="PANTHER" id="PTHR33375">
    <property type="entry name" value="CHROMOSOME-PARTITIONING PROTEIN PARB-RELATED"/>
    <property type="match status" value="1"/>
</dbReference>
<dbReference type="GO" id="GO:0003677">
    <property type="term" value="F:DNA binding"/>
    <property type="evidence" value="ECO:0007669"/>
    <property type="project" value="UniProtKB-KW"/>
</dbReference>
<comment type="similarity">
    <text evidence="1">Belongs to the ParB family.</text>
</comment>
<dbReference type="Pfam" id="PF17762">
    <property type="entry name" value="HTH_ParB"/>
    <property type="match status" value="1"/>
</dbReference>
<evidence type="ECO:0000256" key="2">
    <source>
        <dbReference type="ARBA" id="ARBA00022829"/>
    </source>
</evidence>
<organism evidence="6 7">
    <name type="scientific">Anaeromyxobacter dehalogenans (strain 2CP-C)</name>
    <dbReference type="NCBI Taxonomy" id="290397"/>
    <lineage>
        <taxon>Bacteria</taxon>
        <taxon>Pseudomonadati</taxon>
        <taxon>Myxococcota</taxon>
        <taxon>Myxococcia</taxon>
        <taxon>Myxococcales</taxon>
        <taxon>Cystobacterineae</taxon>
        <taxon>Anaeromyxobacteraceae</taxon>
        <taxon>Anaeromyxobacter</taxon>
    </lineage>
</organism>
<dbReference type="STRING" id="290397.Adeh_3273"/>
<feature type="compositionally biased region" description="Low complexity" evidence="4">
    <location>
        <begin position="307"/>
        <end position="318"/>
    </location>
</feature>
<sequence>MAEGRQMSIVEKLTSRITRAEQVRASDANGADPIAVYAAEATKDAVLASILPGQQLRSVRLDLISPAPDGQARQQFDEERLLALADSLRRSGVREPIIVTPHGAEPGHFQIVAGERRWRAAQLAGLEEIPCIIDPKLVDRPTKLLAQAEENLHRENLNAVEEADVLAQLMGARDLDVREAGELIGRSYAQARRLYRIHMAIEPIKKALIRGELDARGAIEVDRVFNALEKAVGNEEALKRVDKLLERIVREKWPIRRIEQHAKKVAGGDDEESAALTNSGLSGEAVSAASTAVGNRSSDTTPEEAAEVVTPEVVTESEVLPDSSPPLFSREHGRVVIEEARIQRGVVTPDEREQLIAILEELLMRVRRV</sequence>
<dbReference type="Pfam" id="PF02195">
    <property type="entry name" value="ParB_N"/>
    <property type="match status" value="1"/>
</dbReference>
<dbReference type="Gene3D" id="1.10.10.2830">
    <property type="match status" value="1"/>
</dbReference>
<dbReference type="InterPro" id="IPR004437">
    <property type="entry name" value="ParB/RepB/Spo0J"/>
</dbReference>
<dbReference type="SMART" id="SM00470">
    <property type="entry name" value="ParB"/>
    <property type="match status" value="1"/>
</dbReference>
<feature type="domain" description="ParB-like N-terminal" evidence="5">
    <location>
        <begin position="57"/>
        <end position="152"/>
    </location>
</feature>
<dbReference type="GO" id="GO:0045881">
    <property type="term" value="P:positive regulation of sporulation resulting in formation of a cellular spore"/>
    <property type="evidence" value="ECO:0007669"/>
    <property type="project" value="TreeGrafter"/>
</dbReference>
<evidence type="ECO:0000313" key="6">
    <source>
        <dbReference type="EMBL" id="ABC83041.1"/>
    </source>
</evidence>
<dbReference type="FunFam" id="3.90.1530.30:FF:000001">
    <property type="entry name" value="Chromosome partitioning protein ParB"/>
    <property type="match status" value="1"/>
</dbReference>
<evidence type="ECO:0000256" key="1">
    <source>
        <dbReference type="ARBA" id="ARBA00006295"/>
    </source>
</evidence>
<feature type="region of interest" description="Disordered" evidence="4">
    <location>
        <begin position="262"/>
        <end position="325"/>
    </location>
</feature>
<gene>
    <name evidence="6" type="ordered locus">Adeh_3273</name>
</gene>
<protein>
    <submittedName>
        <fullName evidence="6">ParB family protein</fullName>
    </submittedName>
</protein>
<dbReference type="InterPro" id="IPR041468">
    <property type="entry name" value="HTH_ParB/Spo0J"/>
</dbReference>
<evidence type="ECO:0000313" key="7">
    <source>
        <dbReference type="Proteomes" id="UP000001935"/>
    </source>
</evidence>
<dbReference type="OrthoDB" id="9802051at2"/>
<dbReference type="Proteomes" id="UP000001935">
    <property type="component" value="Chromosome"/>
</dbReference>
<evidence type="ECO:0000256" key="3">
    <source>
        <dbReference type="ARBA" id="ARBA00023125"/>
    </source>
</evidence>
<dbReference type="NCBIfam" id="TIGR00180">
    <property type="entry name" value="parB_part"/>
    <property type="match status" value="1"/>
</dbReference>
<dbReference type="GO" id="GO:0007059">
    <property type="term" value="P:chromosome segregation"/>
    <property type="evidence" value="ECO:0007669"/>
    <property type="project" value="UniProtKB-KW"/>
</dbReference>
<dbReference type="eggNOG" id="COG1475">
    <property type="taxonomic scope" value="Bacteria"/>
</dbReference>
<dbReference type="SUPFAM" id="SSF110849">
    <property type="entry name" value="ParB/Sulfiredoxin"/>
    <property type="match status" value="1"/>
</dbReference>
<dbReference type="EMBL" id="CP000251">
    <property type="protein sequence ID" value="ABC83041.1"/>
    <property type="molecule type" value="Genomic_DNA"/>
</dbReference>
<dbReference type="HOGENOM" id="CLU_749333_0_0_7"/>